<gene>
    <name evidence="9" type="ORF">SEA_WEASELS2_78</name>
</gene>
<reference evidence="10" key="1">
    <citation type="submission" date="2016-08" db="EMBL/GenBank/DDBJ databases">
        <authorList>
            <person name="Seilhamer J.J."/>
        </authorList>
    </citation>
    <scope>NUCLEOTIDE SEQUENCE [LARGE SCALE GENOMIC DNA]</scope>
</reference>
<keyword evidence="4" id="KW-0118">Viral capsid assembly</keyword>
<feature type="compositionally biased region" description="Acidic residues" evidence="7">
    <location>
        <begin position="266"/>
        <end position="314"/>
    </location>
</feature>
<evidence type="ECO:0000256" key="1">
    <source>
        <dbReference type="ARBA" id="ARBA00022612"/>
    </source>
</evidence>
<evidence type="ECO:0000256" key="2">
    <source>
        <dbReference type="ARBA" id="ARBA00022670"/>
    </source>
</evidence>
<feature type="coiled-coil region" evidence="6">
    <location>
        <begin position="365"/>
        <end position="399"/>
    </location>
</feature>
<evidence type="ECO:0000259" key="8">
    <source>
        <dbReference type="Pfam" id="PF04586"/>
    </source>
</evidence>
<dbReference type="Pfam" id="PF04586">
    <property type="entry name" value="Peptidase_S78"/>
    <property type="match status" value="1"/>
</dbReference>
<dbReference type="Proteomes" id="UP000224902">
    <property type="component" value="Segment"/>
</dbReference>
<evidence type="ECO:0000313" key="10">
    <source>
        <dbReference type="Proteomes" id="UP000224902"/>
    </source>
</evidence>
<organism evidence="9 10">
    <name type="scientific">Rhodococcus phage Weasels2</name>
    <dbReference type="NCBI Taxonomy" id="1897437"/>
    <lineage>
        <taxon>Viruses</taxon>
        <taxon>Duplodnaviria</taxon>
        <taxon>Heunggongvirae</taxon>
        <taxon>Uroviricota</taxon>
        <taxon>Caudoviricetes</taxon>
        <taxon>Weaselvirus</taxon>
        <taxon>Weaselvirus weasel</taxon>
    </lineage>
</organism>
<dbReference type="EMBL" id="KX774321">
    <property type="protein sequence ID" value="AOZ63667.1"/>
    <property type="molecule type" value="Genomic_DNA"/>
</dbReference>
<dbReference type="GO" id="GO:0006508">
    <property type="term" value="P:proteolysis"/>
    <property type="evidence" value="ECO:0007669"/>
    <property type="project" value="UniProtKB-KW"/>
</dbReference>
<evidence type="ECO:0000256" key="7">
    <source>
        <dbReference type="SAM" id="MobiDB-lite"/>
    </source>
</evidence>
<dbReference type="OrthoDB" id="3178at10239"/>
<keyword evidence="3" id="KW-0378">Hydrolase</keyword>
<evidence type="ECO:0000256" key="6">
    <source>
        <dbReference type="SAM" id="Coils"/>
    </source>
</evidence>
<evidence type="ECO:0000256" key="5">
    <source>
        <dbReference type="ARBA" id="ARBA00023045"/>
    </source>
</evidence>
<name>A0A1I9SA61_9CAUD</name>
<dbReference type="GO" id="GO:0046797">
    <property type="term" value="P:viral procapsid maturation"/>
    <property type="evidence" value="ECO:0007669"/>
    <property type="project" value="UniProtKB-KW"/>
</dbReference>
<protein>
    <submittedName>
        <fullName evidence="9">Capsid maturation protease</fullName>
    </submittedName>
</protein>
<keyword evidence="2 9" id="KW-0645">Protease</keyword>
<keyword evidence="10" id="KW-1185">Reference proteome</keyword>
<dbReference type="InterPro" id="IPR054613">
    <property type="entry name" value="Peptidase_S78_dom"/>
</dbReference>
<evidence type="ECO:0000256" key="4">
    <source>
        <dbReference type="ARBA" id="ARBA00022950"/>
    </source>
</evidence>
<keyword evidence="6" id="KW-0175">Coiled coil</keyword>
<accession>A0A1I9SA61</accession>
<keyword evidence="5" id="KW-1273">Viral capsid maturation</keyword>
<feature type="domain" description="Prohead serine protease" evidence="8">
    <location>
        <begin position="43"/>
        <end position="174"/>
    </location>
</feature>
<dbReference type="GO" id="GO:0008233">
    <property type="term" value="F:peptidase activity"/>
    <property type="evidence" value="ECO:0007669"/>
    <property type="project" value="UniProtKB-KW"/>
</dbReference>
<evidence type="ECO:0000313" key="9">
    <source>
        <dbReference type="EMBL" id="AOZ63667.1"/>
    </source>
</evidence>
<evidence type="ECO:0000256" key="3">
    <source>
        <dbReference type="ARBA" id="ARBA00022801"/>
    </source>
</evidence>
<proteinExistence type="predicted"/>
<keyword evidence="1" id="KW-1188">Viral release from host cell</keyword>
<sequence length="435" mass="48287">MKDFQKLLWSRNGSQVDISLNLQKIDATNRVIVGFATLDNVDFADDIVPLDAALKAFESFRGNVRFQHDAKKPVGRVIDFAPSSFYDEKTKETHQGIQVAVRISDGAEDVWKMCLDETLSGFSIGGSVKKAKKVWSTELKKNIQVIEEFMLTELSVVDSPMNGLANIIAIHKSLDYGTIEKDYDSFNLFWCGFDRIASQAHGQESNCPQCGEAMANMGHTEKNADIAKQLEKVFSNETEGGQPNMDKSTEDITVEKNIDGEDEVASVDEVAVEEVEPEVTEDEVVEEDAEDETEDETDKVEDEVEAEVVAEEPEVEKSADATAELAELVKALQNTLSEKNDGIAKSHDELKEEFARISDEMTKKLEGISENYGTLEKSLEDLKSELKKTEDGLGDVTKRLDSVVESTAFKKSLDSSNRSEPKEDGSALFHKVFTL</sequence>
<feature type="region of interest" description="Disordered" evidence="7">
    <location>
        <begin position="266"/>
        <end position="319"/>
    </location>
</feature>